<evidence type="ECO:0000259" key="4">
    <source>
        <dbReference type="PROSITE" id="PS51464"/>
    </source>
</evidence>
<proteinExistence type="inferred from homology"/>
<keyword evidence="1 3" id="KW-0456">Lyase</keyword>
<feature type="domain" description="SIS" evidence="4">
    <location>
        <begin position="56"/>
        <end position="217"/>
    </location>
</feature>
<dbReference type="Pfam" id="PF22645">
    <property type="entry name" value="GKRP_SIS_N"/>
    <property type="match status" value="1"/>
</dbReference>
<sequence>MTRMDGPPTEARNPRTVAIDELPTLDVLRLLSAEDATVPAAVAAALPRLADAVDLVTAALAADRRLHYFGAGTSGRLAVLDAAEVRPTFGLAADRVVAHLAGGERAMTHSSESAEDDVAAGAAAAAELSDGDVAVGVTASGRTPYVGGALRAGRERGARTVLVSADPRAALAPLADVHVAVDTGPEAITGSTRLKAGTAAKLVLNSLSTAVMIRLGRTYSNLMIDMVASNDKLRGRQVRMLAQATGADPDACREALTAAAGDPKVALVTLLSPAGPEDARRALADARGMVRNALRALAPPAPGPAGDPYQR</sequence>
<reference evidence="5 6" key="1">
    <citation type="submission" date="2020-03" db="EMBL/GenBank/DDBJ databases">
        <title>WGS of the type strain of Planosporangium spp.</title>
        <authorList>
            <person name="Thawai C."/>
        </authorList>
    </citation>
    <scope>NUCLEOTIDE SEQUENCE [LARGE SCALE GENOMIC DNA]</scope>
    <source>
        <strain evidence="5 6">TBRC 5610</strain>
    </source>
</reference>
<protein>
    <recommendedName>
        <fullName evidence="3">N-acetylmuramic acid 6-phosphate etherase</fullName>
        <shortName evidence="3">MurNAc-6-P etherase</shortName>
        <ecNumber evidence="3">4.2.1.126</ecNumber>
    </recommendedName>
    <alternativeName>
        <fullName evidence="3">N-acetylmuramic acid 6-phosphate hydrolase</fullName>
    </alternativeName>
    <alternativeName>
        <fullName evidence="3">N-acetylmuramic acid 6-phosphate lyase</fullName>
    </alternativeName>
</protein>
<comment type="catalytic activity">
    <reaction evidence="3">
        <text>N-acetyl-D-muramate 6-phosphate + H2O = N-acetyl-D-glucosamine 6-phosphate + (R)-lactate</text>
        <dbReference type="Rhea" id="RHEA:26410"/>
        <dbReference type="ChEBI" id="CHEBI:15377"/>
        <dbReference type="ChEBI" id="CHEBI:16004"/>
        <dbReference type="ChEBI" id="CHEBI:57513"/>
        <dbReference type="ChEBI" id="CHEBI:58722"/>
        <dbReference type="EC" id="4.2.1.126"/>
    </reaction>
</comment>
<dbReference type="EMBL" id="JAATVY010000020">
    <property type="protein sequence ID" value="NJC72682.1"/>
    <property type="molecule type" value="Genomic_DNA"/>
</dbReference>
<dbReference type="PANTHER" id="PTHR10088:SF4">
    <property type="entry name" value="GLUCOKINASE REGULATORY PROTEIN"/>
    <property type="match status" value="1"/>
</dbReference>
<keyword evidence="6" id="KW-1185">Reference proteome</keyword>
<feature type="active site" description="Proton donor" evidence="3">
    <location>
        <position position="84"/>
    </location>
</feature>
<evidence type="ECO:0000313" key="6">
    <source>
        <dbReference type="Proteomes" id="UP000722989"/>
    </source>
</evidence>
<comment type="subunit">
    <text evidence="3">Homodimer.</text>
</comment>
<dbReference type="InterPro" id="IPR005488">
    <property type="entry name" value="Etherase_MurQ"/>
</dbReference>
<dbReference type="RefSeq" id="WP_167927586.1">
    <property type="nucleotide sequence ID" value="NZ_JAATVY010000020.1"/>
</dbReference>
<evidence type="ECO:0000313" key="5">
    <source>
        <dbReference type="EMBL" id="NJC72682.1"/>
    </source>
</evidence>
<evidence type="ECO:0000256" key="1">
    <source>
        <dbReference type="ARBA" id="ARBA00023239"/>
    </source>
</evidence>
<dbReference type="InterPro" id="IPR046348">
    <property type="entry name" value="SIS_dom_sf"/>
</dbReference>
<comment type="pathway">
    <text evidence="3">Amino-sugar metabolism; N-acetylmuramate degradation.</text>
</comment>
<name>A0ABX0Y3H2_9ACTN</name>
<dbReference type="GO" id="GO:0016829">
    <property type="term" value="F:lyase activity"/>
    <property type="evidence" value="ECO:0007669"/>
    <property type="project" value="UniProtKB-KW"/>
</dbReference>
<accession>A0ABX0Y3H2</accession>
<comment type="caution">
    <text evidence="5">The sequence shown here is derived from an EMBL/GenBank/DDBJ whole genome shotgun (WGS) entry which is preliminary data.</text>
</comment>
<dbReference type="EC" id="4.2.1.126" evidence="3"/>
<dbReference type="CDD" id="cd05007">
    <property type="entry name" value="SIS_Etherase"/>
    <property type="match status" value="1"/>
</dbReference>
<dbReference type="HAMAP" id="MF_00068">
    <property type="entry name" value="MurQ"/>
    <property type="match status" value="1"/>
</dbReference>
<dbReference type="InterPro" id="IPR040190">
    <property type="entry name" value="MURQ/GCKR"/>
</dbReference>
<evidence type="ECO:0000256" key="2">
    <source>
        <dbReference type="ARBA" id="ARBA00023277"/>
    </source>
</evidence>
<dbReference type="Proteomes" id="UP000722989">
    <property type="component" value="Unassembled WGS sequence"/>
</dbReference>
<dbReference type="Gene3D" id="1.10.8.1080">
    <property type="match status" value="1"/>
</dbReference>
<dbReference type="PANTHER" id="PTHR10088">
    <property type="entry name" value="GLUCOKINASE REGULATORY PROTEIN"/>
    <property type="match status" value="1"/>
</dbReference>
<dbReference type="NCBIfam" id="NF003915">
    <property type="entry name" value="PRK05441.1"/>
    <property type="match status" value="1"/>
</dbReference>
<feature type="active site" evidence="3">
    <location>
        <position position="115"/>
    </location>
</feature>
<dbReference type="PROSITE" id="PS51464">
    <property type="entry name" value="SIS"/>
    <property type="match status" value="1"/>
</dbReference>
<dbReference type="PROSITE" id="PS01272">
    <property type="entry name" value="GCKR"/>
    <property type="match status" value="1"/>
</dbReference>
<dbReference type="SUPFAM" id="SSF53697">
    <property type="entry name" value="SIS domain"/>
    <property type="match status" value="1"/>
</dbReference>
<dbReference type="NCBIfam" id="TIGR00274">
    <property type="entry name" value="N-acetylmuramic acid 6-phosphate etherase"/>
    <property type="match status" value="1"/>
</dbReference>
<gene>
    <name evidence="3 5" type="primary">murQ</name>
    <name evidence="5" type="ORF">HC031_23610</name>
</gene>
<comment type="function">
    <text evidence="3">Specifically catalyzes the cleavage of the D-lactyl ether substituent of MurNAc 6-phosphate, producing GlcNAc 6-phosphate and D-lactate.</text>
</comment>
<dbReference type="InterPro" id="IPR005486">
    <property type="entry name" value="Glucokinase_regulatory_CS"/>
</dbReference>
<dbReference type="Gene3D" id="3.40.50.10490">
    <property type="entry name" value="Glucose-6-phosphate isomerase like protein, domain 1"/>
    <property type="match status" value="1"/>
</dbReference>
<keyword evidence="2 3" id="KW-0119">Carbohydrate metabolism</keyword>
<comment type="miscellaneous">
    <text evidence="3">A lyase-type mechanism (elimination/hydration) is suggested for the cleavage of the lactyl ether bond of MurNAc 6-phosphate, with the formation of an alpha,beta-unsaturated aldehyde intermediate with (E)-stereochemistry, followed by the syn addition of water to give product.</text>
</comment>
<evidence type="ECO:0000256" key="3">
    <source>
        <dbReference type="HAMAP-Rule" id="MF_00068"/>
    </source>
</evidence>
<dbReference type="InterPro" id="IPR001347">
    <property type="entry name" value="SIS_dom"/>
</dbReference>
<organism evidence="5 6">
    <name type="scientific">Planosporangium thailandense</name>
    <dbReference type="NCBI Taxonomy" id="765197"/>
    <lineage>
        <taxon>Bacteria</taxon>
        <taxon>Bacillati</taxon>
        <taxon>Actinomycetota</taxon>
        <taxon>Actinomycetes</taxon>
        <taxon>Micromonosporales</taxon>
        <taxon>Micromonosporaceae</taxon>
        <taxon>Planosporangium</taxon>
    </lineage>
</organism>
<comment type="similarity">
    <text evidence="3">Belongs to the GCKR-like family. MurNAc-6-P etherase subfamily.</text>
</comment>
<dbReference type="NCBIfam" id="NF009222">
    <property type="entry name" value="PRK12570.1"/>
    <property type="match status" value="1"/>
</dbReference>